<dbReference type="Pfam" id="PF01370">
    <property type="entry name" value="Epimerase"/>
    <property type="match status" value="1"/>
</dbReference>
<organism evidence="2 3">
    <name type="scientific">Chitinophaga parva</name>
    <dbReference type="NCBI Taxonomy" id="2169414"/>
    <lineage>
        <taxon>Bacteria</taxon>
        <taxon>Pseudomonadati</taxon>
        <taxon>Bacteroidota</taxon>
        <taxon>Chitinophagia</taxon>
        <taxon>Chitinophagales</taxon>
        <taxon>Chitinophagaceae</taxon>
        <taxon>Chitinophaga</taxon>
    </lineage>
</organism>
<comment type="caution">
    <text evidence="2">The sequence shown here is derived from an EMBL/GenBank/DDBJ whole genome shotgun (WGS) entry which is preliminary data.</text>
</comment>
<dbReference type="RefSeq" id="WP_108688093.1">
    <property type="nucleotide sequence ID" value="NZ_QCYK01000002.1"/>
</dbReference>
<evidence type="ECO:0000313" key="2">
    <source>
        <dbReference type="EMBL" id="PUZ26255.1"/>
    </source>
</evidence>
<dbReference type="PANTHER" id="PTHR43245:SF58">
    <property type="entry name" value="BLL5923 PROTEIN"/>
    <property type="match status" value="1"/>
</dbReference>
<feature type="domain" description="NAD-dependent epimerase/dehydratase" evidence="1">
    <location>
        <begin position="3"/>
        <end position="218"/>
    </location>
</feature>
<sequence>MKVLITGASGFVGSNLLPYLQDRQVTVQRVCRTPEMQDDVSWTDIRNLKPVPGVDVYIHLAGKAHDTKNVSDPSAYFEINTGLTKTFFDHFLQSEARDFIYFSSVKAVADQVDGILTETPDTLPRTAYGQSKREAELYLLNATLPRNKRVIIFRPCMIHGPGNKGNLNLLYSVVRRGIPYPLAAFKNQRSFLSVENLNYVVYQLLRHPGVPSGVYNLADDEVLSSNELVALIADTLECKARLLRVPKGALQFLAKTGDRLHLPLNSERLQKLTESYVVSNTKIKSALRIEHMPVSARDGLSLTIQSFFRHN</sequence>
<dbReference type="Gene3D" id="3.40.50.720">
    <property type="entry name" value="NAD(P)-binding Rossmann-like Domain"/>
    <property type="match status" value="1"/>
</dbReference>
<dbReference type="InterPro" id="IPR036291">
    <property type="entry name" value="NAD(P)-bd_dom_sf"/>
</dbReference>
<dbReference type="EMBL" id="QCYK01000002">
    <property type="protein sequence ID" value="PUZ26255.1"/>
    <property type="molecule type" value="Genomic_DNA"/>
</dbReference>
<keyword evidence="3" id="KW-1185">Reference proteome</keyword>
<dbReference type="PANTHER" id="PTHR43245">
    <property type="entry name" value="BIFUNCTIONAL POLYMYXIN RESISTANCE PROTEIN ARNA"/>
    <property type="match status" value="1"/>
</dbReference>
<accession>A0A2T7BJ01</accession>
<dbReference type="InterPro" id="IPR001509">
    <property type="entry name" value="Epimerase_deHydtase"/>
</dbReference>
<protein>
    <submittedName>
        <fullName evidence="2">Nucleoside-diphosphate-sugar epimerase</fullName>
    </submittedName>
</protein>
<evidence type="ECO:0000313" key="3">
    <source>
        <dbReference type="Proteomes" id="UP000244450"/>
    </source>
</evidence>
<evidence type="ECO:0000259" key="1">
    <source>
        <dbReference type="Pfam" id="PF01370"/>
    </source>
</evidence>
<dbReference type="Proteomes" id="UP000244450">
    <property type="component" value="Unassembled WGS sequence"/>
</dbReference>
<dbReference type="InterPro" id="IPR050177">
    <property type="entry name" value="Lipid_A_modif_metabolic_enz"/>
</dbReference>
<name>A0A2T7BJ01_9BACT</name>
<gene>
    <name evidence="2" type="ORF">DCC81_18700</name>
</gene>
<dbReference type="AlphaFoldDB" id="A0A2T7BJ01"/>
<proteinExistence type="predicted"/>
<reference evidence="2 3" key="1">
    <citation type="submission" date="2018-04" db="EMBL/GenBank/DDBJ databases">
        <title>Chitinophaga fuyangensis sp. nov., isolated from soil in a chemical factory.</title>
        <authorList>
            <person name="Chen K."/>
        </authorList>
    </citation>
    <scope>NUCLEOTIDE SEQUENCE [LARGE SCALE GENOMIC DNA]</scope>
    <source>
        <strain evidence="2 3">LY-1</strain>
    </source>
</reference>
<dbReference type="SUPFAM" id="SSF51735">
    <property type="entry name" value="NAD(P)-binding Rossmann-fold domains"/>
    <property type="match status" value="1"/>
</dbReference>
<dbReference type="OrthoDB" id="329806at2"/>